<keyword evidence="2" id="KW-1185">Reference proteome</keyword>
<feature type="region of interest" description="Disordered" evidence="1">
    <location>
        <begin position="663"/>
        <end position="689"/>
    </location>
</feature>
<feature type="compositionally biased region" description="Low complexity" evidence="1">
    <location>
        <begin position="299"/>
        <end position="313"/>
    </location>
</feature>
<dbReference type="RefSeq" id="XP_032808412.1">
    <property type="nucleotide sequence ID" value="XM_032952521.1"/>
</dbReference>
<feature type="region of interest" description="Disordered" evidence="1">
    <location>
        <begin position="1"/>
        <end position="89"/>
    </location>
</feature>
<evidence type="ECO:0000313" key="3">
    <source>
        <dbReference type="RefSeq" id="XP_032808412.1"/>
    </source>
</evidence>
<feature type="compositionally biased region" description="Polar residues" evidence="1">
    <location>
        <begin position="385"/>
        <end position="400"/>
    </location>
</feature>
<feature type="compositionally biased region" description="Low complexity" evidence="1">
    <location>
        <begin position="576"/>
        <end position="602"/>
    </location>
</feature>
<feature type="compositionally biased region" description="Gly residues" evidence="1">
    <location>
        <begin position="38"/>
        <end position="49"/>
    </location>
</feature>
<feature type="compositionally biased region" description="Polar residues" evidence="1">
    <location>
        <begin position="316"/>
        <end position="325"/>
    </location>
</feature>
<protein>
    <submittedName>
        <fullName evidence="3">Mucin-12-like</fullName>
    </submittedName>
</protein>
<evidence type="ECO:0000313" key="2">
    <source>
        <dbReference type="Proteomes" id="UP001318040"/>
    </source>
</evidence>
<feature type="compositionally biased region" description="Polar residues" evidence="1">
    <location>
        <begin position="436"/>
        <end position="465"/>
    </location>
</feature>
<feature type="compositionally biased region" description="Polar residues" evidence="1">
    <location>
        <begin position="282"/>
        <end position="295"/>
    </location>
</feature>
<reference evidence="3" key="1">
    <citation type="submission" date="2025-08" db="UniProtKB">
        <authorList>
            <consortium name="RefSeq"/>
        </authorList>
    </citation>
    <scope>IDENTIFICATION</scope>
    <source>
        <tissue evidence="3">Sperm</tissue>
    </source>
</reference>
<name>A0AAJ7T1I6_PETMA</name>
<feature type="compositionally biased region" description="Low complexity" evidence="1">
    <location>
        <begin position="137"/>
        <end position="150"/>
    </location>
</feature>
<accession>A0AAJ7T1I6</accession>
<feature type="compositionally biased region" description="Low complexity" evidence="1">
    <location>
        <begin position="227"/>
        <end position="244"/>
    </location>
</feature>
<dbReference type="Proteomes" id="UP001318040">
    <property type="component" value="Chromosome 1"/>
</dbReference>
<feature type="region of interest" description="Disordered" evidence="1">
    <location>
        <begin position="227"/>
        <end position="541"/>
    </location>
</feature>
<evidence type="ECO:0000256" key="1">
    <source>
        <dbReference type="SAM" id="MobiDB-lite"/>
    </source>
</evidence>
<feature type="region of interest" description="Disordered" evidence="1">
    <location>
        <begin position="575"/>
        <end position="611"/>
    </location>
</feature>
<sequence>MSVRRAAGARSGVASMTVGARLPAGRGARGRAAPASGGQVGARGPGGAEGAEVPRAQGERPATPARRGEVEESLEPGTRGLGRDLGSGAQLGFATLPGELLRFRQKTQDSDIPRTRIKRSISLQHIPLHSQMEYRQPSSSGSSNSTSPGSFATTGGRGQDTRMNNDIDAIKVELAKAEAMLGSMNQPGAVQSTYTSESFSSNGRPDAFIEEELKKVGSLLQKNRSSSETFSSFGSSHPSPSNGSVLGSSFASGSFQHNTAGKPASSSSYSFEYQGGAASKPAGSTYSSEHQSNASAKPASTTYSSEYQSSTAARPASSTYSTEFNRSAGAGPVNSYSSVEYQSGTSAKPASSAYSSEYQSSTTARPASSTYSTEFNSSSGAGPVNSYSSVEYQSGTSAKPASSAYSSEYQSSTAARPASSTYSTEFNSSSGAGPVNSYSSVEYQSGTSAKPASTAYSSEYQSSTAARPASSTYSTEFNSSSGAGPVSRAYSGEYQGSGGSASALKLPSSRNAESFDCGLQQQAQQSSRDEMAQSSQQQLLNKQKEIEAEMERLYSAVKMMEGGFPRDSIIVTPVQTSSSSSSSTSWEPNTSVTSSSSHSLQSLPEDRKEELEEIKPRAVSWADLKATGELETVTREEIVSAITKTTAMPVGLWDFTLPPAYRPSNTSGSGGSAQAEGQHASEASLQATSSGALNAGRSWATSSGSTKLDAFGDADLTATGDGSQGAKSECCGRVHAESVALREKVQGMDELLKSQSRKMMVLHKQLDEKEQENVELRAQLQKLQAQSSSWSSGHSTSMRRMPAGGSTDYPLLRLAGTRSSTRQ</sequence>
<dbReference type="AlphaFoldDB" id="A0AAJ7T1I6"/>
<feature type="compositionally biased region" description="Low complexity" evidence="1">
    <location>
        <begin position="350"/>
        <end position="379"/>
    </location>
</feature>
<organism evidence="2 3">
    <name type="scientific">Petromyzon marinus</name>
    <name type="common">Sea lamprey</name>
    <dbReference type="NCBI Taxonomy" id="7757"/>
    <lineage>
        <taxon>Eukaryota</taxon>
        <taxon>Metazoa</taxon>
        <taxon>Chordata</taxon>
        <taxon>Craniata</taxon>
        <taxon>Vertebrata</taxon>
        <taxon>Cyclostomata</taxon>
        <taxon>Hyperoartia</taxon>
        <taxon>Petromyzontiformes</taxon>
        <taxon>Petromyzontidae</taxon>
        <taxon>Petromyzon</taxon>
    </lineage>
</organism>
<feature type="compositionally biased region" description="Low complexity" evidence="1">
    <location>
        <begin position="470"/>
        <end position="481"/>
    </location>
</feature>
<feature type="compositionally biased region" description="Low complexity" evidence="1">
    <location>
        <begin position="787"/>
        <end position="796"/>
    </location>
</feature>
<feature type="compositionally biased region" description="Low complexity" evidence="1">
    <location>
        <begin position="1"/>
        <end position="37"/>
    </location>
</feature>
<proteinExistence type="predicted"/>
<gene>
    <name evidence="3" type="primary">LOC116941423</name>
</gene>
<dbReference type="KEGG" id="pmrn:116941423"/>
<feature type="compositionally biased region" description="Polar residues" evidence="1">
    <location>
        <begin position="245"/>
        <end position="271"/>
    </location>
</feature>
<feature type="compositionally biased region" description="Low complexity" evidence="1">
    <location>
        <begin position="401"/>
        <end position="430"/>
    </location>
</feature>
<feature type="compositionally biased region" description="Polar residues" evidence="1">
    <location>
        <begin position="334"/>
        <end position="349"/>
    </location>
</feature>
<feature type="region of interest" description="Disordered" evidence="1">
    <location>
        <begin position="104"/>
        <end position="163"/>
    </location>
</feature>
<feature type="compositionally biased region" description="Low complexity" evidence="1">
    <location>
        <begin position="672"/>
        <end position="681"/>
    </location>
</feature>
<feature type="region of interest" description="Disordered" evidence="1">
    <location>
        <begin position="781"/>
        <end position="823"/>
    </location>
</feature>